<accession>A0A0L6V0H3</accession>
<dbReference type="InterPro" id="IPR057670">
    <property type="entry name" value="SH3_retrovirus"/>
</dbReference>
<gene>
    <name evidence="3" type="ORF">VP01_2986g6</name>
</gene>
<protein>
    <recommendedName>
        <fullName evidence="2">Retroviral polymerase SH3-like domain-containing protein</fullName>
    </recommendedName>
</protein>
<organism evidence="3 4">
    <name type="scientific">Puccinia sorghi</name>
    <dbReference type="NCBI Taxonomy" id="27349"/>
    <lineage>
        <taxon>Eukaryota</taxon>
        <taxon>Fungi</taxon>
        <taxon>Dikarya</taxon>
        <taxon>Basidiomycota</taxon>
        <taxon>Pucciniomycotina</taxon>
        <taxon>Pucciniomycetes</taxon>
        <taxon>Pucciniales</taxon>
        <taxon>Pucciniaceae</taxon>
        <taxon>Puccinia</taxon>
    </lineage>
</organism>
<dbReference type="OrthoDB" id="3261476at2759"/>
<dbReference type="VEuPathDB" id="FungiDB:VP01_2986g6"/>
<dbReference type="EMBL" id="LAVV01007930">
    <property type="protein sequence ID" value="KNZ54293.1"/>
    <property type="molecule type" value="Genomic_DNA"/>
</dbReference>
<evidence type="ECO:0000313" key="4">
    <source>
        <dbReference type="Proteomes" id="UP000037035"/>
    </source>
</evidence>
<evidence type="ECO:0000313" key="3">
    <source>
        <dbReference type="EMBL" id="KNZ54293.1"/>
    </source>
</evidence>
<comment type="caution">
    <text evidence="3">The sequence shown here is derived from an EMBL/GenBank/DDBJ whole genome shotgun (WGS) entry which is preliminary data.</text>
</comment>
<sequence length="94" mass="10230">MGVENLSALAIGKPTIILNLTKKKGQKFDPKGEEGKLIGFNFALQSYTIVVPSGRIVESKNARFLKKPDPLPTTSSDLDELLEVQPPAQPVPEE</sequence>
<evidence type="ECO:0000259" key="2">
    <source>
        <dbReference type="Pfam" id="PF25597"/>
    </source>
</evidence>
<feature type="region of interest" description="Disordered" evidence="1">
    <location>
        <begin position="65"/>
        <end position="94"/>
    </location>
</feature>
<proteinExistence type="predicted"/>
<keyword evidence="4" id="KW-1185">Reference proteome</keyword>
<reference evidence="3 4" key="1">
    <citation type="submission" date="2015-08" db="EMBL/GenBank/DDBJ databases">
        <title>Next Generation Sequencing and Analysis of the Genome of Puccinia sorghi L Schw, the Causal Agent of Maize Common Rust.</title>
        <authorList>
            <person name="Rochi L."/>
            <person name="Burguener G."/>
            <person name="Darino M."/>
            <person name="Turjanski A."/>
            <person name="Kreff E."/>
            <person name="Dieguez M.J."/>
            <person name="Sacco F."/>
        </authorList>
    </citation>
    <scope>NUCLEOTIDE SEQUENCE [LARGE SCALE GENOMIC DNA]</scope>
    <source>
        <strain evidence="3 4">RO10H11247</strain>
    </source>
</reference>
<dbReference type="Pfam" id="PF25597">
    <property type="entry name" value="SH3_retrovirus"/>
    <property type="match status" value="1"/>
</dbReference>
<name>A0A0L6V0H3_9BASI</name>
<dbReference type="Proteomes" id="UP000037035">
    <property type="component" value="Unassembled WGS sequence"/>
</dbReference>
<feature type="domain" description="Retroviral polymerase SH3-like" evidence="2">
    <location>
        <begin position="21"/>
        <end position="70"/>
    </location>
</feature>
<evidence type="ECO:0000256" key="1">
    <source>
        <dbReference type="SAM" id="MobiDB-lite"/>
    </source>
</evidence>
<dbReference type="AlphaFoldDB" id="A0A0L6V0H3"/>